<reference evidence="2" key="1">
    <citation type="journal article" date="2023" name="GigaByte">
        <title>Genome assembly of the bearded iris, Iris pallida Lam.</title>
        <authorList>
            <person name="Bruccoleri R.E."/>
            <person name="Oakeley E.J."/>
            <person name="Faust A.M.E."/>
            <person name="Altorfer M."/>
            <person name="Dessus-Babus S."/>
            <person name="Burckhardt D."/>
            <person name="Oertli M."/>
            <person name="Naumann U."/>
            <person name="Petersen F."/>
            <person name="Wong J."/>
        </authorList>
    </citation>
    <scope>NUCLEOTIDE SEQUENCE</scope>
    <source>
        <strain evidence="2">GSM-AAB239-AS_SAM_17_03QT</strain>
    </source>
</reference>
<reference evidence="2" key="2">
    <citation type="submission" date="2023-04" db="EMBL/GenBank/DDBJ databases">
        <authorList>
            <person name="Bruccoleri R.E."/>
            <person name="Oakeley E.J."/>
            <person name="Faust A.-M."/>
            <person name="Dessus-Babus S."/>
            <person name="Altorfer M."/>
            <person name="Burckhardt D."/>
            <person name="Oertli M."/>
            <person name="Naumann U."/>
            <person name="Petersen F."/>
            <person name="Wong J."/>
        </authorList>
    </citation>
    <scope>NUCLEOTIDE SEQUENCE</scope>
    <source>
        <strain evidence="2">GSM-AAB239-AS_SAM_17_03QT</strain>
        <tissue evidence="2">Leaf</tissue>
    </source>
</reference>
<sequence length="186" mass="20797">MGHRRSVRGSRTVTRRTRRHNSGSGGGLRTIERGIWDRLRWLAREIAAELRGPARQSQCCGRRRLVPIRLERPATQDGSRQGLAKVQYGGSEHASPVRCGATRGLGWHGLNAREGLQRAQRRGLLAVAPTVAWVADSSEIESPRLAVAGRTGEARRRRCDERCTVARLGGLRRRRRLVHYVEDGNV</sequence>
<feature type="region of interest" description="Disordered" evidence="1">
    <location>
        <begin position="1"/>
        <end position="27"/>
    </location>
</feature>
<evidence type="ECO:0000313" key="3">
    <source>
        <dbReference type="Proteomes" id="UP001140949"/>
    </source>
</evidence>
<evidence type="ECO:0000256" key="1">
    <source>
        <dbReference type="SAM" id="MobiDB-lite"/>
    </source>
</evidence>
<name>A0AAX6EWX2_IRIPA</name>
<feature type="compositionally biased region" description="Basic residues" evidence="1">
    <location>
        <begin position="1"/>
        <end position="21"/>
    </location>
</feature>
<keyword evidence="3" id="KW-1185">Reference proteome</keyword>
<proteinExistence type="predicted"/>
<accession>A0AAX6EWX2</accession>
<gene>
    <name evidence="2" type="ORF">M6B38_164595</name>
</gene>
<organism evidence="2 3">
    <name type="scientific">Iris pallida</name>
    <name type="common">Sweet iris</name>
    <dbReference type="NCBI Taxonomy" id="29817"/>
    <lineage>
        <taxon>Eukaryota</taxon>
        <taxon>Viridiplantae</taxon>
        <taxon>Streptophyta</taxon>
        <taxon>Embryophyta</taxon>
        <taxon>Tracheophyta</taxon>
        <taxon>Spermatophyta</taxon>
        <taxon>Magnoliopsida</taxon>
        <taxon>Liliopsida</taxon>
        <taxon>Asparagales</taxon>
        <taxon>Iridaceae</taxon>
        <taxon>Iridoideae</taxon>
        <taxon>Irideae</taxon>
        <taxon>Iris</taxon>
    </lineage>
</organism>
<dbReference type="Proteomes" id="UP001140949">
    <property type="component" value="Unassembled WGS sequence"/>
</dbReference>
<comment type="caution">
    <text evidence="2">The sequence shown here is derived from an EMBL/GenBank/DDBJ whole genome shotgun (WGS) entry which is preliminary data.</text>
</comment>
<dbReference type="AlphaFoldDB" id="A0AAX6EWX2"/>
<dbReference type="EMBL" id="JANAVB010033220">
    <property type="protein sequence ID" value="KAJ6808610.1"/>
    <property type="molecule type" value="Genomic_DNA"/>
</dbReference>
<evidence type="ECO:0000313" key="2">
    <source>
        <dbReference type="EMBL" id="KAJ6808610.1"/>
    </source>
</evidence>
<protein>
    <submittedName>
        <fullName evidence="2">Pollen-specific leucine-rich repeat extensin-like protein 4</fullName>
    </submittedName>
</protein>